<sequence length="282" mass="31984">MNEAKRESLRRVSLLVEPSTTGNLHFRKDFGLEFNSVYFDPALAVPSLTLSNGNRTVRSNDPFVSTVILNHWFFTSTYLAQLNEDSDDEERSVDVSTSEESGSSLASQEHKKKPEPLMGGQTQLDQGDVHATTMHHNNSMDSIHIHKHTALSHYQYQYQHQQQQQQLHKSNPSSSYHSTHPHHQVSFDDDAIDIKTSNNNNNNNNKIIIIIIIIIITYQTHCFRQCDHKHKATVKPFPKRTTRKHPALTRGTTLCITIPIITTAVNLSLCSKPNPIKLESLS</sequence>
<reference evidence="2 3" key="1">
    <citation type="journal article" date="2013" name="Curr. Biol.">
        <title>The Genome of the Foraminiferan Reticulomyxa filosa.</title>
        <authorList>
            <person name="Glockner G."/>
            <person name="Hulsmann N."/>
            <person name="Schleicher M."/>
            <person name="Noegel A.A."/>
            <person name="Eichinger L."/>
            <person name="Gallinger C."/>
            <person name="Pawlowski J."/>
            <person name="Sierra R."/>
            <person name="Euteneuer U."/>
            <person name="Pillet L."/>
            <person name="Moustafa A."/>
            <person name="Platzer M."/>
            <person name="Groth M."/>
            <person name="Szafranski K."/>
            <person name="Schliwa M."/>
        </authorList>
    </citation>
    <scope>NUCLEOTIDE SEQUENCE [LARGE SCALE GENOMIC DNA]</scope>
</reference>
<feature type="compositionally biased region" description="Low complexity" evidence="1">
    <location>
        <begin position="156"/>
        <end position="178"/>
    </location>
</feature>
<evidence type="ECO:0000256" key="1">
    <source>
        <dbReference type="SAM" id="MobiDB-lite"/>
    </source>
</evidence>
<evidence type="ECO:0000313" key="3">
    <source>
        <dbReference type="Proteomes" id="UP000023152"/>
    </source>
</evidence>
<dbReference type="EMBL" id="ASPP01006577">
    <property type="protein sequence ID" value="ETO28596.1"/>
    <property type="molecule type" value="Genomic_DNA"/>
</dbReference>
<feature type="compositionally biased region" description="Low complexity" evidence="1">
    <location>
        <begin position="94"/>
        <end position="107"/>
    </location>
</feature>
<comment type="caution">
    <text evidence="2">The sequence shown here is derived from an EMBL/GenBank/DDBJ whole genome shotgun (WGS) entry which is preliminary data.</text>
</comment>
<organism evidence="2 3">
    <name type="scientific">Reticulomyxa filosa</name>
    <dbReference type="NCBI Taxonomy" id="46433"/>
    <lineage>
        <taxon>Eukaryota</taxon>
        <taxon>Sar</taxon>
        <taxon>Rhizaria</taxon>
        <taxon>Retaria</taxon>
        <taxon>Foraminifera</taxon>
        <taxon>Monothalamids</taxon>
        <taxon>Reticulomyxidae</taxon>
        <taxon>Reticulomyxa</taxon>
    </lineage>
</organism>
<keyword evidence="3" id="KW-1185">Reference proteome</keyword>
<evidence type="ECO:0000313" key="2">
    <source>
        <dbReference type="EMBL" id="ETO28596.1"/>
    </source>
</evidence>
<gene>
    <name evidence="2" type="ORF">RFI_08533</name>
</gene>
<feature type="non-terminal residue" evidence="2">
    <location>
        <position position="282"/>
    </location>
</feature>
<feature type="region of interest" description="Disordered" evidence="1">
    <location>
        <begin position="156"/>
        <end position="184"/>
    </location>
</feature>
<protein>
    <submittedName>
        <fullName evidence="2">Uncharacterized protein</fullName>
    </submittedName>
</protein>
<proteinExistence type="predicted"/>
<name>X6NRE5_RETFI</name>
<feature type="region of interest" description="Disordered" evidence="1">
    <location>
        <begin position="85"/>
        <end position="123"/>
    </location>
</feature>
<dbReference type="AlphaFoldDB" id="X6NRE5"/>
<dbReference type="Proteomes" id="UP000023152">
    <property type="component" value="Unassembled WGS sequence"/>
</dbReference>
<accession>X6NRE5</accession>